<dbReference type="Proteomes" id="UP000240571">
    <property type="component" value="Unassembled WGS sequence"/>
</dbReference>
<accession>A0A2T4FKE1</accession>
<dbReference type="AlphaFoldDB" id="A0A2T4FKE1"/>
<evidence type="ECO:0000313" key="4">
    <source>
        <dbReference type="Proteomes" id="UP000095081"/>
    </source>
</evidence>
<sequence length="534" mass="59902">MNDTLVSRNAQLDQLALMLVVFKHYVEMKKNAHLLDTVRLAESVIAELMSHLCGMGGFIDLNKDYPNHPGIDLLSDDGTVGVQVTVTRTPRKVKETLDHVPSLPATLQKLYLVMVCGRQKNYRAASIAQHAHAAGICFDPKTDILDLGGLFDMARHNSQAHIDKAIQRLEKEMGHRALSLLGSFNKNADRVLQVLLAHGVRGPAFNELLDIAPWVAPPRLTTPDALQPWLTPANCATIAEQFNVPPSWLDGADERTGDYYDSSPWRTSGDVMGLLATIAERYRSAHFHIVIADDIDTPFDCFHETSPGEWEVPLLVFYKAHGPYGDVYAHLGVQPWNVLHHRQAAFFLATAIRDFARQGLGHFSVEWEQWPRNDILASCTGTLLAELVPNRRGRPLDERDWIRFDGRWQFPGRPDLTTAFNDEYLPTVLHGFQRLQQRQHRFRVLQEYVDTQAAWSALAAPAPGAKRVDGYAACDIAQICHVPLRCADALGNEHELSVDKARELIDEQLEMAAADPKKRFVFLDIRVDPARADS</sequence>
<proteinExistence type="predicted"/>
<protein>
    <recommendedName>
        <fullName evidence="1">SMEK domain-containing protein</fullName>
    </recommendedName>
</protein>
<reference evidence="2 4" key="1">
    <citation type="submission" date="2016-06" db="EMBL/GenBank/DDBJ databases">
        <title>Draft genome sequence of Pseudomonas sp. S1E40, a novel strain antagonistic activity to fungal plant pathogen.</title>
        <authorList>
            <person name="Tambong J.T."/>
            <person name="Tchagang C."/>
            <person name="Xu R."/>
        </authorList>
    </citation>
    <scope>NUCLEOTIDE SEQUENCE [LARGE SCALE GENOMIC DNA]</scope>
    <source>
        <strain evidence="2 4">S1E40</strain>
    </source>
</reference>
<name>A0A2T4FKE1_9PSED</name>
<dbReference type="InterPro" id="IPR047740">
    <property type="entry name" value="SMEK_dom"/>
</dbReference>
<dbReference type="Proteomes" id="UP000095081">
    <property type="component" value="Unassembled WGS sequence"/>
</dbReference>
<comment type="caution">
    <text evidence="3">The sequence shown here is derived from an EMBL/GenBank/DDBJ whole genome shotgun (WGS) entry which is preliminary data.</text>
</comment>
<feature type="domain" description="SMEK" evidence="1">
    <location>
        <begin position="18"/>
        <end position="152"/>
    </location>
</feature>
<dbReference type="NCBIfam" id="NF033859">
    <property type="entry name" value="SMEK_N"/>
    <property type="match status" value="1"/>
</dbReference>
<gene>
    <name evidence="2" type="ORF">BBG20_18920</name>
    <name evidence="3" type="ORF">C9382_28060</name>
</gene>
<dbReference type="Pfam" id="PF21941">
    <property type="entry name" value="SMEK_N"/>
    <property type="match status" value="1"/>
</dbReference>
<dbReference type="EMBL" id="PYWW01000056">
    <property type="protein sequence ID" value="PTC23894.1"/>
    <property type="molecule type" value="Genomic_DNA"/>
</dbReference>
<keyword evidence="4" id="KW-1185">Reference proteome</keyword>
<dbReference type="EMBL" id="MAUE01000026">
    <property type="protein sequence ID" value="OCW24548.1"/>
    <property type="molecule type" value="Genomic_DNA"/>
</dbReference>
<organism evidence="3 5">
    <name type="scientific">Pseudomonas aylmerensis</name>
    <dbReference type="NCBI Taxonomy" id="1869229"/>
    <lineage>
        <taxon>Bacteria</taxon>
        <taxon>Pseudomonadati</taxon>
        <taxon>Pseudomonadota</taxon>
        <taxon>Gammaproteobacteria</taxon>
        <taxon>Pseudomonadales</taxon>
        <taxon>Pseudomonadaceae</taxon>
        <taxon>Pseudomonas</taxon>
    </lineage>
</organism>
<evidence type="ECO:0000313" key="3">
    <source>
        <dbReference type="EMBL" id="PTC23894.1"/>
    </source>
</evidence>
<evidence type="ECO:0000313" key="2">
    <source>
        <dbReference type="EMBL" id="OCW24548.1"/>
    </source>
</evidence>
<dbReference type="RefSeq" id="WP_065905903.1">
    <property type="nucleotide sequence ID" value="NZ_MAUE01000026.1"/>
</dbReference>
<evidence type="ECO:0000313" key="5">
    <source>
        <dbReference type="Proteomes" id="UP000240571"/>
    </source>
</evidence>
<reference evidence="3 5" key="2">
    <citation type="submission" date="2018-03" db="EMBL/GenBank/DDBJ databases">
        <title>Diversity of bacteria associated with corn roots inoculated with woodland soils in Canada, and Description of Pseudomonas aylmerense sp. nov.</title>
        <authorList>
            <person name="Tambong J.T."/>
            <person name="Xu R."/>
            <person name="Tchagang C."/>
        </authorList>
    </citation>
    <scope>NUCLEOTIDE SEQUENCE [LARGE SCALE GENOMIC DNA]</scope>
    <source>
        <strain evidence="3 5">S1E44</strain>
    </source>
</reference>
<evidence type="ECO:0000259" key="1">
    <source>
        <dbReference type="Pfam" id="PF21941"/>
    </source>
</evidence>